<dbReference type="AlphaFoldDB" id="A0A1H4N6U6"/>
<evidence type="ECO:0000313" key="3">
    <source>
        <dbReference type="Proteomes" id="UP000183038"/>
    </source>
</evidence>
<accession>A0A1H4N6U6</accession>
<sequence>MLLIYTHKITPRLTYVMRHIFVGILGIEIDFTTKVEDFIKHTGAKITYTKQPLQNEFFVRSNELLFEQGINDVQLNIGDWEGTPCFFQTGDKSTLPFDIFAASFFMLSRYEEYLPHVKDIHGRFSPKDSVAYQNGFLLKPVVDIWAYKLLEALKERFEDLEFKHKSYDFISVIDVATSHCYANRGVVRGLVGMLMDLGTLKFKRVYERIAVGLNRQKDPYDNYAELIDLHKRYKVKCNYFFQFADYSKYDKNVSTNSMKFKSLIKYVADYVPVSMAASYSSFSDLELLKKEKANLEEVINRPVNNSKMRYNRVDVPQTYRNLIAAEFTNDYTMGYTFELGFRAGTCTAFQFYDIPLEVKQPIKIHPFAIHDISLSKIKKDNDVLSQVKALTNEVRKVNGTLITMFSNEVLGNKEDRDWMSLYAEIIKQQYVPQ</sequence>
<dbReference type="InterPro" id="IPR054297">
    <property type="entry name" value="DUF7033"/>
</dbReference>
<dbReference type="OrthoDB" id="5573484at2"/>
<dbReference type="EMBL" id="FNTB01000001">
    <property type="protein sequence ID" value="SEB91170.1"/>
    <property type="molecule type" value="Genomic_DNA"/>
</dbReference>
<gene>
    <name evidence="2" type="ORF">SAMN05192540_1870</name>
</gene>
<proteinExistence type="predicted"/>
<dbReference type="CDD" id="cd10931">
    <property type="entry name" value="CE4_u7"/>
    <property type="match status" value="1"/>
</dbReference>
<organism evidence="2 3">
    <name type="scientific">Maribacter dokdonensis</name>
    <dbReference type="NCBI Taxonomy" id="320912"/>
    <lineage>
        <taxon>Bacteria</taxon>
        <taxon>Pseudomonadati</taxon>
        <taxon>Bacteroidota</taxon>
        <taxon>Flavobacteriia</taxon>
        <taxon>Flavobacteriales</taxon>
        <taxon>Flavobacteriaceae</taxon>
        <taxon>Maribacter</taxon>
    </lineage>
</organism>
<name>A0A1H4N6U6_9FLAO</name>
<protein>
    <recommendedName>
        <fullName evidence="1">DUF7033 domain-containing protein</fullName>
    </recommendedName>
</protein>
<feature type="domain" description="DUF7033" evidence="1">
    <location>
        <begin position="95"/>
        <end position="183"/>
    </location>
</feature>
<dbReference type="Pfam" id="PF23019">
    <property type="entry name" value="DUF7033"/>
    <property type="match status" value="1"/>
</dbReference>
<evidence type="ECO:0000313" key="2">
    <source>
        <dbReference type="EMBL" id="SEB91170.1"/>
    </source>
</evidence>
<dbReference type="Proteomes" id="UP000183038">
    <property type="component" value="Unassembled WGS sequence"/>
</dbReference>
<evidence type="ECO:0000259" key="1">
    <source>
        <dbReference type="Pfam" id="PF23019"/>
    </source>
</evidence>
<reference evidence="2 3" key="1">
    <citation type="submission" date="2016-10" db="EMBL/GenBank/DDBJ databases">
        <authorList>
            <person name="de Groot N.N."/>
        </authorList>
    </citation>
    <scope>NUCLEOTIDE SEQUENCE [LARGE SCALE GENOMIC DNA]</scope>
    <source>
        <strain evidence="2 3">MAR_2009_71</strain>
    </source>
</reference>